<accession>A0A4Q4KS96</accession>
<dbReference type="SUPFAM" id="SSF159283">
    <property type="entry name" value="Guanosine diphospho-D-mannose pyrophosphorylase/mannose-6-phosphate isomerase linker domain"/>
    <property type="match status" value="1"/>
</dbReference>
<dbReference type="PANTHER" id="PTHR46390:SF1">
    <property type="entry name" value="MANNOSE-1-PHOSPHATE GUANYLYLTRANSFERASE"/>
    <property type="match status" value="1"/>
</dbReference>
<dbReference type="RefSeq" id="WP_130092281.1">
    <property type="nucleotide sequence ID" value="NZ_SETE01000001.1"/>
</dbReference>
<feature type="domain" description="Nucleotidyl transferase" evidence="8">
    <location>
        <begin position="7"/>
        <end position="288"/>
    </location>
</feature>
<dbReference type="InterPro" id="IPR029044">
    <property type="entry name" value="Nucleotide-diphossugar_trans"/>
</dbReference>
<keyword evidence="5" id="KW-0547">Nucleotide-binding</keyword>
<evidence type="ECO:0000256" key="4">
    <source>
        <dbReference type="ARBA" id="ARBA00022695"/>
    </source>
</evidence>
<evidence type="ECO:0000256" key="1">
    <source>
        <dbReference type="ARBA" id="ARBA00006115"/>
    </source>
</evidence>
<dbReference type="GO" id="GO:0005525">
    <property type="term" value="F:GTP binding"/>
    <property type="evidence" value="ECO:0007669"/>
    <property type="project" value="UniProtKB-KW"/>
</dbReference>
<comment type="catalytic activity">
    <reaction evidence="7">
        <text>alpha-D-mannose 1-phosphate + GTP + H(+) = GDP-alpha-D-mannose + diphosphate</text>
        <dbReference type="Rhea" id="RHEA:15229"/>
        <dbReference type="ChEBI" id="CHEBI:15378"/>
        <dbReference type="ChEBI" id="CHEBI:33019"/>
        <dbReference type="ChEBI" id="CHEBI:37565"/>
        <dbReference type="ChEBI" id="CHEBI:57527"/>
        <dbReference type="ChEBI" id="CHEBI:58409"/>
        <dbReference type="EC" id="2.7.7.13"/>
    </reaction>
</comment>
<proteinExistence type="inferred from homology"/>
<sequence>MRENNYAVIMAGGVGSRFWPMSVEECPKQFLDVLGIGKTLIQLTYDRLTNVVPDENIYIVTNESYVELVKTQLPFLKANQILTEPERKNTAPCITYAAAKIYALNKDANLIVAPSDHLIIKEEKFARIIETALIRADKEDRILTIGIKPTRPDTGYGYIQFHQDGDIIAGQISKVKHFTEKPNREMAEIFLKSGDYYWNSGIFVWKAKTILKALRKFKPDLHELFCDNFEIYNTPGEYEFVNEAFRKCEDISIDFAIMESAKNVDVILADFDWSDLGTWGSLFDHLDKDVNGNSVKGDNTHVFKSSNCLINLPNHKLAIVQGLDNHIVVEADNRLLILDKRDEQSLKTYLKAIEERDSLSH</sequence>
<organism evidence="9 10">
    <name type="scientific">Brumimicrobium glaciale</name>
    <dbReference type="NCBI Taxonomy" id="200475"/>
    <lineage>
        <taxon>Bacteria</taxon>
        <taxon>Pseudomonadati</taxon>
        <taxon>Bacteroidota</taxon>
        <taxon>Flavobacteriia</taxon>
        <taxon>Flavobacteriales</taxon>
        <taxon>Crocinitomicaceae</taxon>
        <taxon>Brumimicrobium</taxon>
    </lineage>
</organism>
<evidence type="ECO:0000256" key="3">
    <source>
        <dbReference type="ARBA" id="ARBA00022679"/>
    </source>
</evidence>
<dbReference type="Proteomes" id="UP000293952">
    <property type="component" value="Unassembled WGS sequence"/>
</dbReference>
<gene>
    <name evidence="9" type="ORF">ERX46_02675</name>
</gene>
<dbReference type="SUPFAM" id="SSF53448">
    <property type="entry name" value="Nucleotide-diphospho-sugar transferases"/>
    <property type="match status" value="1"/>
</dbReference>
<dbReference type="Gene3D" id="3.90.550.10">
    <property type="entry name" value="Spore Coat Polysaccharide Biosynthesis Protein SpsA, Chain A"/>
    <property type="match status" value="1"/>
</dbReference>
<dbReference type="FunFam" id="3.90.550.10:FF:000046">
    <property type="entry name" value="Mannose-1-phosphate guanylyltransferase (GDP)"/>
    <property type="match status" value="1"/>
</dbReference>
<dbReference type="InterPro" id="IPR049577">
    <property type="entry name" value="GMPP_N"/>
</dbReference>
<dbReference type="InterPro" id="IPR005835">
    <property type="entry name" value="NTP_transferase_dom"/>
</dbReference>
<dbReference type="GO" id="GO:0004475">
    <property type="term" value="F:mannose-1-phosphate guanylyltransferase (GTP) activity"/>
    <property type="evidence" value="ECO:0007669"/>
    <property type="project" value="UniProtKB-EC"/>
</dbReference>
<evidence type="ECO:0000256" key="7">
    <source>
        <dbReference type="ARBA" id="ARBA00047343"/>
    </source>
</evidence>
<keyword evidence="10" id="KW-1185">Reference proteome</keyword>
<evidence type="ECO:0000256" key="5">
    <source>
        <dbReference type="ARBA" id="ARBA00022741"/>
    </source>
</evidence>
<comment type="caution">
    <text evidence="9">The sequence shown here is derived from an EMBL/GenBank/DDBJ whole genome shotgun (WGS) entry which is preliminary data.</text>
</comment>
<dbReference type="OrthoDB" id="9806359at2"/>
<dbReference type="PANTHER" id="PTHR46390">
    <property type="entry name" value="MANNOSE-1-PHOSPHATE GUANYLYLTRANSFERASE"/>
    <property type="match status" value="1"/>
</dbReference>
<evidence type="ECO:0000256" key="2">
    <source>
        <dbReference type="ARBA" id="ARBA00012387"/>
    </source>
</evidence>
<dbReference type="Pfam" id="PF00483">
    <property type="entry name" value="NTP_transferase"/>
    <property type="match status" value="1"/>
</dbReference>
<dbReference type="EMBL" id="SETE01000001">
    <property type="protein sequence ID" value="RYM35915.1"/>
    <property type="molecule type" value="Genomic_DNA"/>
</dbReference>
<keyword evidence="4 9" id="KW-0548">Nucleotidyltransferase</keyword>
<dbReference type="AlphaFoldDB" id="A0A4Q4KS96"/>
<dbReference type="CDD" id="cd02509">
    <property type="entry name" value="GDP-M1P_Guanylyltransferase"/>
    <property type="match status" value="1"/>
</dbReference>
<keyword evidence="3 9" id="KW-0808">Transferase</keyword>
<keyword evidence="6" id="KW-0342">GTP-binding</keyword>
<comment type="similarity">
    <text evidence="1">Belongs to the mannose-6-phosphate isomerase type 2 family.</text>
</comment>
<dbReference type="EC" id="2.7.7.13" evidence="2"/>
<reference evidence="9 10" key="1">
    <citation type="submission" date="2019-02" db="EMBL/GenBank/DDBJ databases">
        <title>Genome sequence of the sea-ice species Brumimicrobium glaciale.</title>
        <authorList>
            <person name="Bowman J.P."/>
        </authorList>
    </citation>
    <scope>NUCLEOTIDE SEQUENCE [LARGE SCALE GENOMIC DNA]</scope>
    <source>
        <strain evidence="9 10">IC156</strain>
    </source>
</reference>
<name>A0A4Q4KS96_9FLAO</name>
<dbReference type="GO" id="GO:0009298">
    <property type="term" value="P:GDP-mannose biosynthetic process"/>
    <property type="evidence" value="ECO:0007669"/>
    <property type="project" value="TreeGrafter"/>
</dbReference>
<evidence type="ECO:0000259" key="8">
    <source>
        <dbReference type="Pfam" id="PF00483"/>
    </source>
</evidence>
<evidence type="ECO:0000313" key="9">
    <source>
        <dbReference type="EMBL" id="RYM35915.1"/>
    </source>
</evidence>
<protein>
    <recommendedName>
        <fullName evidence="2">mannose-1-phosphate guanylyltransferase</fullName>
        <ecNumber evidence="2">2.7.7.13</ecNumber>
    </recommendedName>
</protein>
<evidence type="ECO:0000313" key="10">
    <source>
        <dbReference type="Proteomes" id="UP000293952"/>
    </source>
</evidence>
<dbReference type="InterPro" id="IPR051161">
    <property type="entry name" value="Mannose-6P_isomerase_type2"/>
</dbReference>
<evidence type="ECO:0000256" key="6">
    <source>
        <dbReference type="ARBA" id="ARBA00023134"/>
    </source>
</evidence>